<reference evidence="6 9" key="2">
    <citation type="submission" date="2018-03" db="EMBL/GenBank/DDBJ databases">
        <title>The uncultured portion of the human microbiome is neutrally assembled.</title>
        <authorList>
            <person name="Jeraldo P."/>
            <person name="Boardman L."/>
            <person name="White B.A."/>
            <person name="Nelson H."/>
            <person name="Goldenfeld N."/>
            <person name="Chia N."/>
        </authorList>
    </citation>
    <scope>NUCLEOTIDE SEQUENCE [LARGE SCALE GENOMIC DNA]</scope>
    <source>
        <strain evidence="6">CIM:MAG 903</strain>
    </source>
</reference>
<dbReference type="SUPFAM" id="SSF52954">
    <property type="entry name" value="Class II aaRS ABD-related"/>
    <property type="match status" value="1"/>
</dbReference>
<evidence type="ECO:0000259" key="4">
    <source>
        <dbReference type="Pfam" id="PF03129"/>
    </source>
</evidence>
<organism evidence="7 8">
    <name type="scientific">Clostridium cadaveris</name>
    <dbReference type="NCBI Taxonomy" id="1529"/>
    <lineage>
        <taxon>Bacteria</taxon>
        <taxon>Bacillati</taxon>
        <taxon>Bacillota</taxon>
        <taxon>Clostridia</taxon>
        <taxon>Eubacteriales</taxon>
        <taxon>Clostridiaceae</taxon>
        <taxon>Clostridium</taxon>
    </lineage>
</organism>
<dbReference type="CDD" id="cd04334">
    <property type="entry name" value="ProRS-INS"/>
    <property type="match status" value="1"/>
</dbReference>
<dbReference type="SUPFAM" id="SSF55826">
    <property type="entry name" value="YbaK/ProRS associated domain"/>
    <property type="match status" value="1"/>
</dbReference>
<sequence length="536" mass="60648">MRMKNTLSCTLRNAPAEATKDIESYKLMLRAGIIRKEAPGVFNFLPLGMKVVNNIKKVILDTMEELNSEEIKSSYLSNAFINGFTTKDCYNNTYSLNRNYISKLTGTFGEVLENTKNNVYRFHEFTTDFENIEKPKHGLLKCRENIIFQGFEIQGLESEESKENPMKEEIIKDLENMGLDVFTLKNCITNDLIIEDIVVSSDLGEDMLLQCKSCETMEESEMFSIHPQINQQDEVKDKNKVLTPDIKTIDDLVKFLDIKKENIAKTLIYKAGKKTIAVMIPGNRDASEGKIKEFLKCFPIIDMADEESVKFATGADIGFAGPIGIKADYLLVDEEVANMKNFVVGANDTNYHYINVNYGRDFEGLIGDFKTAEGRDTCKECDGELCSSSYIKIGSFITNKNIGIKGRSSVTVNEIKINISRVLGLIVENHSKENEIIWPEIICPYHVAIIIALGKNEEQIKAGEDLYKRIRAIDKNVILDDREDRVGAKFKDIELMGVPVRIVVGKYIKDGMVEYKDRNSDEPSIISLDEVVDRIN</sequence>
<keyword evidence="3 7" id="KW-0030">Aminoacyl-tRNA synthetase</keyword>
<dbReference type="Gene3D" id="3.40.50.800">
    <property type="entry name" value="Anticodon-binding domain"/>
    <property type="match status" value="1"/>
</dbReference>
<dbReference type="SUPFAM" id="SSF55681">
    <property type="entry name" value="Class II aaRS and biotin synthetases"/>
    <property type="match status" value="1"/>
</dbReference>
<dbReference type="PANTHER" id="PTHR42753:SF2">
    <property type="entry name" value="PROLINE--TRNA LIGASE"/>
    <property type="match status" value="1"/>
</dbReference>
<keyword evidence="2" id="KW-0067">ATP-binding</keyword>
<keyword evidence="8" id="KW-1185">Reference proteome</keyword>
<keyword evidence="2" id="KW-0547">Nucleotide-binding</keyword>
<evidence type="ECO:0000256" key="1">
    <source>
        <dbReference type="ARBA" id="ARBA00022490"/>
    </source>
</evidence>
<dbReference type="Pfam" id="PF03129">
    <property type="entry name" value="HGTP_anticodon"/>
    <property type="match status" value="1"/>
</dbReference>
<dbReference type="Proteomes" id="UP000182135">
    <property type="component" value="Unassembled WGS sequence"/>
</dbReference>
<dbReference type="EMBL" id="FOOE01000034">
    <property type="protein sequence ID" value="SFG20907.1"/>
    <property type="molecule type" value="Genomic_DNA"/>
</dbReference>
<dbReference type="AlphaFoldDB" id="A0A1I2Q3T0"/>
<evidence type="ECO:0000313" key="9">
    <source>
        <dbReference type="Proteomes" id="UP000246114"/>
    </source>
</evidence>
<evidence type="ECO:0000313" key="7">
    <source>
        <dbReference type="EMBL" id="SFG20907.1"/>
    </source>
</evidence>
<dbReference type="STRING" id="1529.SAMN04487885_1349"/>
<feature type="domain" description="Anticodon-binding" evidence="4">
    <location>
        <begin position="449"/>
        <end position="535"/>
    </location>
</feature>
<dbReference type="Gene3D" id="3.30.930.10">
    <property type="entry name" value="Bira Bifunctional Protein, Domain 2"/>
    <property type="match status" value="1"/>
</dbReference>
<evidence type="ECO:0000256" key="3">
    <source>
        <dbReference type="ARBA" id="ARBA00023146"/>
    </source>
</evidence>
<keyword evidence="3 7" id="KW-0436">Ligase</keyword>
<accession>A0A1I2Q3T0</accession>
<dbReference type="eggNOG" id="COG0442">
    <property type="taxonomic scope" value="Bacteria"/>
</dbReference>
<name>A0A1I2Q3T0_9CLOT</name>
<evidence type="ECO:0000256" key="2">
    <source>
        <dbReference type="ARBA" id="ARBA00022840"/>
    </source>
</evidence>
<evidence type="ECO:0000313" key="8">
    <source>
        <dbReference type="Proteomes" id="UP000182135"/>
    </source>
</evidence>
<dbReference type="Proteomes" id="UP000246114">
    <property type="component" value="Unassembled WGS sequence"/>
</dbReference>
<dbReference type="GO" id="GO:0002161">
    <property type="term" value="F:aminoacyl-tRNA deacylase activity"/>
    <property type="evidence" value="ECO:0007669"/>
    <property type="project" value="InterPro"/>
</dbReference>
<dbReference type="GO" id="GO:0016740">
    <property type="term" value="F:transferase activity"/>
    <property type="evidence" value="ECO:0007669"/>
    <property type="project" value="UniProtKB-ARBA"/>
</dbReference>
<dbReference type="InterPro" id="IPR050062">
    <property type="entry name" value="Pro-tRNA_synthetase"/>
</dbReference>
<dbReference type="InterPro" id="IPR045864">
    <property type="entry name" value="aa-tRNA-synth_II/BPL/LPL"/>
</dbReference>
<proteinExistence type="predicted"/>
<dbReference type="GO" id="GO:0004827">
    <property type="term" value="F:proline-tRNA ligase activity"/>
    <property type="evidence" value="ECO:0007669"/>
    <property type="project" value="TreeGrafter"/>
</dbReference>
<dbReference type="Gene3D" id="3.90.960.10">
    <property type="entry name" value="YbaK/aminoacyl-tRNA synthetase-associated domain"/>
    <property type="match status" value="1"/>
</dbReference>
<evidence type="ECO:0000259" key="5">
    <source>
        <dbReference type="Pfam" id="PF04073"/>
    </source>
</evidence>
<dbReference type="Pfam" id="PF04073">
    <property type="entry name" value="tRNA_edit"/>
    <property type="match status" value="1"/>
</dbReference>
<dbReference type="GO" id="GO:0005524">
    <property type="term" value="F:ATP binding"/>
    <property type="evidence" value="ECO:0007669"/>
    <property type="project" value="UniProtKB-KW"/>
</dbReference>
<dbReference type="CDD" id="cd00861">
    <property type="entry name" value="ProRS_anticodon_short"/>
    <property type="match status" value="1"/>
</dbReference>
<reference evidence="7 8" key="1">
    <citation type="submission" date="2016-10" db="EMBL/GenBank/DDBJ databases">
        <authorList>
            <person name="de Groot N.N."/>
        </authorList>
    </citation>
    <scope>NUCLEOTIDE SEQUENCE [LARGE SCALE GENOMIC DNA]</scope>
    <source>
        <strain evidence="7 8">NLAE-zl-G419</strain>
    </source>
</reference>
<dbReference type="EMBL" id="QAMZ01000027">
    <property type="protein sequence ID" value="PWL54090.1"/>
    <property type="molecule type" value="Genomic_DNA"/>
</dbReference>
<dbReference type="OrthoDB" id="9809052at2"/>
<protein>
    <submittedName>
        <fullName evidence="7">Prolyl-tRNA synthetase</fullName>
    </submittedName>
</protein>
<dbReference type="PANTHER" id="PTHR42753">
    <property type="entry name" value="MITOCHONDRIAL RIBOSOME PROTEIN L39/PROLYL-TRNA LIGASE FAMILY MEMBER"/>
    <property type="match status" value="1"/>
</dbReference>
<dbReference type="InterPro" id="IPR007214">
    <property type="entry name" value="YbaK/aa-tRNA-synth-assoc-dom"/>
</dbReference>
<dbReference type="GO" id="GO:0006433">
    <property type="term" value="P:prolyl-tRNA aminoacylation"/>
    <property type="evidence" value="ECO:0007669"/>
    <property type="project" value="TreeGrafter"/>
</dbReference>
<keyword evidence="1" id="KW-0963">Cytoplasm</keyword>
<dbReference type="GO" id="GO:0005829">
    <property type="term" value="C:cytosol"/>
    <property type="evidence" value="ECO:0007669"/>
    <property type="project" value="TreeGrafter"/>
</dbReference>
<gene>
    <name evidence="6" type="ORF">DBY38_05355</name>
    <name evidence="7" type="ORF">SAMN04487885_1349</name>
</gene>
<dbReference type="InterPro" id="IPR036754">
    <property type="entry name" value="YbaK/aa-tRNA-synt-asso_dom_sf"/>
</dbReference>
<feature type="domain" description="YbaK/aminoacyl-tRNA synthetase-associated" evidence="5">
    <location>
        <begin position="243"/>
        <end position="357"/>
    </location>
</feature>
<dbReference type="InterPro" id="IPR036621">
    <property type="entry name" value="Anticodon-bd_dom_sf"/>
</dbReference>
<dbReference type="InterPro" id="IPR004154">
    <property type="entry name" value="Anticodon-bd"/>
</dbReference>
<dbReference type="GO" id="GO:0140096">
    <property type="term" value="F:catalytic activity, acting on a protein"/>
    <property type="evidence" value="ECO:0007669"/>
    <property type="project" value="UniProtKB-ARBA"/>
</dbReference>
<evidence type="ECO:0000313" key="6">
    <source>
        <dbReference type="EMBL" id="PWL54090.1"/>
    </source>
</evidence>
<dbReference type="InterPro" id="IPR044140">
    <property type="entry name" value="ProRS_anticodon_short"/>
</dbReference>